<evidence type="ECO:0000256" key="1">
    <source>
        <dbReference type="ARBA" id="ARBA00023125"/>
    </source>
</evidence>
<dbReference type="Gene3D" id="1.10.357.10">
    <property type="entry name" value="Tetracycline Repressor, domain 2"/>
    <property type="match status" value="1"/>
</dbReference>
<sequence>MVLAHAADLFAERGPAATSLRDIAARSNINQGLIFRHIGNKEAVVAAVLEYLADDLAEAQRSGAPRDEILARAQRSWTVIARTQWDGYDVGRLQQRFPNIETLIATAGRYTDDEPTARLATADALAMQLGWHVFGPFLRIAAGIPDDVPRPVPDITDTIRRLTS</sequence>
<keyword evidence="5" id="KW-1185">Reference proteome</keyword>
<proteinExistence type="predicted"/>
<evidence type="ECO:0000256" key="2">
    <source>
        <dbReference type="PROSITE-ProRule" id="PRU00335"/>
    </source>
</evidence>
<evidence type="ECO:0000313" key="5">
    <source>
        <dbReference type="Proteomes" id="UP000252008"/>
    </source>
</evidence>
<accession>A0A375YDG3</accession>
<dbReference type="STRING" id="39692.BST38_07115"/>
<reference evidence="4 5" key="1">
    <citation type="submission" date="2018-05" db="EMBL/GenBank/DDBJ databases">
        <authorList>
            <consortium name="IHU Genomes"/>
        </authorList>
    </citation>
    <scope>NUCLEOTIDE SEQUENCE [LARGE SCALE GENOMIC DNA]</scope>
    <source>
        <strain evidence="4 5">P7335</strain>
    </source>
</reference>
<dbReference type="AlphaFoldDB" id="A0A375YDG3"/>
<dbReference type="Proteomes" id="UP000252008">
    <property type="component" value="Unassembled WGS sequence"/>
</dbReference>
<dbReference type="GO" id="GO:0000976">
    <property type="term" value="F:transcription cis-regulatory region binding"/>
    <property type="evidence" value="ECO:0007669"/>
    <property type="project" value="TreeGrafter"/>
</dbReference>
<dbReference type="InterPro" id="IPR009057">
    <property type="entry name" value="Homeodomain-like_sf"/>
</dbReference>
<dbReference type="PANTHER" id="PTHR30055">
    <property type="entry name" value="HTH-TYPE TRANSCRIPTIONAL REGULATOR RUTR"/>
    <property type="match status" value="1"/>
</dbReference>
<keyword evidence="1 2" id="KW-0238">DNA-binding</keyword>
<feature type="DNA-binding region" description="H-T-H motif" evidence="2">
    <location>
        <begin position="19"/>
        <end position="38"/>
    </location>
</feature>
<evidence type="ECO:0000259" key="3">
    <source>
        <dbReference type="PROSITE" id="PS50977"/>
    </source>
</evidence>
<protein>
    <submittedName>
        <fullName evidence="4">Putative transcriptional regulatory protein [Mycobacterium tuberculosis H37Rv]</fullName>
    </submittedName>
</protein>
<evidence type="ECO:0000313" key="4">
    <source>
        <dbReference type="EMBL" id="SRX79098.1"/>
    </source>
</evidence>
<dbReference type="InterPro" id="IPR001647">
    <property type="entry name" value="HTH_TetR"/>
</dbReference>
<dbReference type="EMBL" id="UEGS01000001">
    <property type="protein sequence ID" value="SRX79098.1"/>
    <property type="molecule type" value="Genomic_DNA"/>
</dbReference>
<dbReference type="PROSITE" id="PS50977">
    <property type="entry name" value="HTH_TETR_2"/>
    <property type="match status" value="1"/>
</dbReference>
<dbReference type="PANTHER" id="PTHR30055:SF153">
    <property type="entry name" value="HTH-TYPE TRANSCRIPTIONAL REPRESSOR RV3405C"/>
    <property type="match status" value="1"/>
</dbReference>
<dbReference type="PRINTS" id="PR00455">
    <property type="entry name" value="HTHTETR"/>
</dbReference>
<name>A0A375YDG3_MYCPF</name>
<dbReference type="SUPFAM" id="SSF46689">
    <property type="entry name" value="Homeodomain-like"/>
    <property type="match status" value="1"/>
</dbReference>
<dbReference type="Pfam" id="PF00440">
    <property type="entry name" value="TetR_N"/>
    <property type="match status" value="1"/>
</dbReference>
<dbReference type="GO" id="GO:0003700">
    <property type="term" value="F:DNA-binding transcription factor activity"/>
    <property type="evidence" value="ECO:0007669"/>
    <property type="project" value="TreeGrafter"/>
</dbReference>
<gene>
    <name evidence="4" type="ORF">MPP7335_00831</name>
</gene>
<feature type="domain" description="HTH tetR-type" evidence="3">
    <location>
        <begin position="1"/>
        <end position="56"/>
    </location>
</feature>
<organism evidence="4 5">
    <name type="scientific">Mycolicibacterium parafortuitum</name>
    <name type="common">Mycobacterium parafortuitum</name>
    <dbReference type="NCBI Taxonomy" id="39692"/>
    <lineage>
        <taxon>Bacteria</taxon>
        <taxon>Bacillati</taxon>
        <taxon>Actinomycetota</taxon>
        <taxon>Actinomycetes</taxon>
        <taxon>Mycobacteriales</taxon>
        <taxon>Mycobacteriaceae</taxon>
        <taxon>Mycolicibacterium</taxon>
    </lineage>
</organism>
<dbReference type="InterPro" id="IPR050109">
    <property type="entry name" value="HTH-type_TetR-like_transc_reg"/>
</dbReference>